<sequence length="321" mass="34253">MTNAPASLGQETWPGVEIWRGGVNTWDCDEMGHMNVRFYVVRAMEGLVGLAAEMGLPHAFAPHANATLVVREHHIRFLKEAHAGAPLHMLGGVIEIGDSEAKLLQLLVHSATGELAATFQTTVAHVTPREGEAFPWPTIVRERAKGLMVEIPERAQARSVDLSPAVPQASLDRAEALGLTRISLGALGAGESDAFGRMRAEQFIGRVSDGIGAFIAPLRDIVAEAADPAPGRVGGAVLEYRIVYLAWPRLGDRLEVRSGLIGSEGRVMRCAHWLLNPDTGQAWGTSTVSAITFDLDARKAVAISPAAATKLAERSVEGLGL</sequence>
<dbReference type="OrthoDB" id="7597365at2"/>
<dbReference type="CDD" id="cd00586">
    <property type="entry name" value="4HBT"/>
    <property type="match status" value="1"/>
</dbReference>
<protein>
    <submittedName>
        <fullName evidence="1">Thioesterase</fullName>
    </submittedName>
</protein>
<organism evidence="1 2">
    <name type="scientific">Caulobacter zeae</name>
    <dbReference type="NCBI Taxonomy" id="2055137"/>
    <lineage>
        <taxon>Bacteria</taxon>
        <taxon>Pseudomonadati</taxon>
        <taxon>Pseudomonadota</taxon>
        <taxon>Alphaproteobacteria</taxon>
        <taxon>Caulobacterales</taxon>
        <taxon>Caulobacteraceae</taxon>
        <taxon>Caulobacter</taxon>
    </lineage>
</organism>
<comment type="caution">
    <text evidence="1">The sequence shown here is derived from an EMBL/GenBank/DDBJ whole genome shotgun (WGS) entry which is preliminary data.</text>
</comment>
<dbReference type="Proteomes" id="UP000234479">
    <property type="component" value="Unassembled WGS sequence"/>
</dbReference>
<gene>
    <name evidence="1" type="ORF">SGCZBJ_25015</name>
</gene>
<dbReference type="Pfam" id="PF13279">
    <property type="entry name" value="4HBT_2"/>
    <property type="match status" value="2"/>
</dbReference>
<evidence type="ECO:0000313" key="1">
    <source>
        <dbReference type="EMBL" id="PLR18897.1"/>
    </source>
</evidence>
<dbReference type="InterPro" id="IPR029069">
    <property type="entry name" value="HotDog_dom_sf"/>
</dbReference>
<evidence type="ECO:0000313" key="2">
    <source>
        <dbReference type="Proteomes" id="UP000234479"/>
    </source>
</evidence>
<accession>A0A2N5CYK0</accession>
<dbReference type="SUPFAM" id="SSF54637">
    <property type="entry name" value="Thioesterase/thiol ester dehydrase-isomerase"/>
    <property type="match status" value="2"/>
</dbReference>
<proteinExistence type="predicted"/>
<dbReference type="RefSeq" id="WP_101720609.1">
    <property type="nucleotide sequence ID" value="NZ_PJRS01000049.1"/>
</dbReference>
<keyword evidence="2" id="KW-1185">Reference proteome</keyword>
<dbReference type="AlphaFoldDB" id="A0A2N5CYK0"/>
<dbReference type="EMBL" id="PJRS01000049">
    <property type="protein sequence ID" value="PLR18897.1"/>
    <property type="molecule type" value="Genomic_DNA"/>
</dbReference>
<name>A0A2N5CYK0_9CAUL</name>
<dbReference type="Gene3D" id="3.10.129.10">
    <property type="entry name" value="Hotdog Thioesterase"/>
    <property type="match status" value="2"/>
</dbReference>
<reference evidence="1 2" key="1">
    <citation type="submission" date="2017-12" db="EMBL/GenBank/DDBJ databases">
        <title>The genome sequence of Caulobacter sp. 410.</title>
        <authorList>
            <person name="Gao J."/>
            <person name="Mao X."/>
            <person name="Sun J."/>
        </authorList>
    </citation>
    <scope>NUCLEOTIDE SEQUENCE [LARGE SCALE GENOMIC DNA]</scope>
    <source>
        <strain evidence="1 2">410</strain>
    </source>
</reference>